<evidence type="ECO:0000259" key="1">
    <source>
        <dbReference type="PROSITE" id="PS50835"/>
    </source>
</evidence>
<dbReference type="Proteomes" id="UP000261520">
    <property type="component" value="Unplaced"/>
</dbReference>
<dbReference type="InterPro" id="IPR007110">
    <property type="entry name" value="Ig-like_dom"/>
</dbReference>
<dbReference type="Gene3D" id="2.60.40.10">
    <property type="entry name" value="Immunoglobulins"/>
    <property type="match status" value="1"/>
</dbReference>
<dbReference type="AlphaFoldDB" id="A0A3B4ABW8"/>
<evidence type="ECO:0000313" key="2">
    <source>
        <dbReference type="Ensembl" id="ENSPMGP00000014528.1"/>
    </source>
</evidence>
<dbReference type="Pfam" id="PF07679">
    <property type="entry name" value="I-set"/>
    <property type="match status" value="1"/>
</dbReference>
<protein>
    <recommendedName>
        <fullName evidence="1">Ig-like domain-containing protein</fullName>
    </recommendedName>
</protein>
<dbReference type="InterPro" id="IPR013783">
    <property type="entry name" value="Ig-like_fold"/>
</dbReference>
<sequence>SAARRTAHVLQAFGECDRGDGERGETTGRRQRLRPLIPASMSVTTGDTCTLQCTVSGSPELHTKWFKNGKELTQGRKYKITFSNGTATLEVSACSKADAGDYLCKASNASGANFCKARVTVRGTSWITTGLQGLRGSGEVPAGSQPVYRFWPGLCACFHLSQKLTCQSPVTEAHLSVTCQSPVSRLSVTCQSPVRSQLNPGLKCLARPF</sequence>
<feature type="domain" description="Ig-like" evidence="1">
    <location>
        <begin position="35"/>
        <end position="120"/>
    </location>
</feature>
<dbReference type="FunFam" id="2.60.40.10:FF:000022">
    <property type="entry name" value="Cardiac titin"/>
    <property type="match status" value="1"/>
</dbReference>
<accession>A0A3B4ABW8</accession>
<dbReference type="Ensembl" id="ENSPMGT00000015496.1">
    <property type="protein sequence ID" value="ENSPMGP00000014528.1"/>
    <property type="gene ID" value="ENSPMGG00000011902.1"/>
</dbReference>
<dbReference type="InterPro" id="IPR036179">
    <property type="entry name" value="Ig-like_dom_sf"/>
</dbReference>
<organism evidence="2 3">
    <name type="scientific">Periophthalmus magnuspinnatus</name>
    <dbReference type="NCBI Taxonomy" id="409849"/>
    <lineage>
        <taxon>Eukaryota</taxon>
        <taxon>Metazoa</taxon>
        <taxon>Chordata</taxon>
        <taxon>Craniata</taxon>
        <taxon>Vertebrata</taxon>
        <taxon>Euteleostomi</taxon>
        <taxon>Actinopterygii</taxon>
        <taxon>Neopterygii</taxon>
        <taxon>Teleostei</taxon>
        <taxon>Neoteleostei</taxon>
        <taxon>Acanthomorphata</taxon>
        <taxon>Gobiaria</taxon>
        <taxon>Gobiiformes</taxon>
        <taxon>Gobioidei</taxon>
        <taxon>Gobiidae</taxon>
        <taxon>Oxudercinae</taxon>
        <taxon>Periophthalmus</taxon>
    </lineage>
</organism>
<dbReference type="InterPro" id="IPR013098">
    <property type="entry name" value="Ig_I-set"/>
</dbReference>
<reference evidence="2" key="2">
    <citation type="submission" date="2025-09" db="UniProtKB">
        <authorList>
            <consortium name="Ensembl"/>
        </authorList>
    </citation>
    <scope>IDENTIFICATION</scope>
</reference>
<proteinExistence type="predicted"/>
<dbReference type="SMART" id="SM00408">
    <property type="entry name" value="IGc2"/>
    <property type="match status" value="1"/>
</dbReference>
<name>A0A3B4ABW8_9GOBI</name>
<evidence type="ECO:0000313" key="3">
    <source>
        <dbReference type="Proteomes" id="UP000261520"/>
    </source>
</evidence>
<dbReference type="SMART" id="SM00409">
    <property type="entry name" value="IG"/>
    <property type="match status" value="1"/>
</dbReference>
<reference evidence="2" key="1">
    <citation type="submission" date="2025-08" db="UniProtKB">
        <authorList>
            <consortium name="Ensembl"/>
        </authorList>
    </citation>
    <scope>IDENTIFICATION</scope>
</reference>
<dbReference type="InterPro" id="IPR003599">
    <property type="entry name" value="Ig_sub"/>
</dbReference>
<dbReference type="InterPro" id="IPR003598">
    <property type="entry name" value="Ig_sub2"/>
</dbReference>
<dbReference type="PROSITE" id="PS50835">
    <property type="entry name" value="IG_LIKE"/>
    <property type="match status" value="1"/>
</dbReference>
<dbReference type="SUPFAM" id="SSF48726">
    <property type="entry name" value="Immunoglobulin"/>
    <property type="match status" value="1"/>
</dbReference>
<keyword evidence="3" id="KW-1185">Reference proteome</keyword>
<dbReference type="PANTHER" id="PTHR47633">
    <property type="entry name" value="IMMUNOGLOBULIN"/>
    <property type="match status" value="1"/>
</dbReference>